<dbReference type="CDD" id="cd00175">
    <property type="entry name" value="SNc"/>
    <property type="match status" value="1"/>
</dbReference>
<dbReference type="SUPFAM" id="SSF50199">
    <property type="entry name" value="Staphylococcal nuclease"/>
    <property type="match status" value="1"/>
</dbReference>
<feature type="transmembrane region" description="Helical" evidence="4">
    <location>
        <begin position="16"/>
        <end position="34"/>
    </location>
</feature>
<proteinExistence type="predicted"/>
<dbReference type="Gene3D" id="2.40.50.90">
    <property type="match status" value="1"/>
</dbReference>
<dbReference type="InterPro" id="IPR035437">
    <property type="entry name" value="SNase_OB-fold_sf"/>
</dbReference>
<dbReference type="GO" id="GO:0003676">
    <property type="term" value="F:nucleic acid binding"/>
    <property type="evidence" value="ECO:0007669"/>
    <property type="project" value="InterPro"/>
</dbReference>
<accession>A0A955RJ43</accession>
<keyword evidence="4" id="KW-1133">Transmembrane helix</keyword>
<keyword evidence="4" id="KW-0812">Transmembrane</keyword>
<evidence type="ECO:0000256" key="4">
    <source>
        <dbReference type="SAM" id="Phobius"/>
    </source>
</evidence>
<evidence type="ECO:0000259" key="5">
    <source>
        <dbReference type="PROSITE" id="PS50830"/>
    </source>
</evidence>
<dbReference type="EMBL" id="JAGQLK010000067">
    <property type="protein sequence ID" value="MCA9383412.1"/>
    <property type="molecule type" value="Genomic_DNA"/>
</dbReference>
<dbReference type="PROSITE" id="PS01284">
    <property type="entry name" value="TNASE_2"/>
    <property type="match status" value="1"/>
</dbReference>
<comment type="caution">
    <text evidence="6">The sequence shown here is derived from an EMBL/GenBank/DDBJ whole genome shotgun (WGS) entry which is preliminary data.</text>
</comment>
<gene>
    <name evidence="6" type="ORF">KC909_03540</name>
</gene>
<keyword evidence="2" id="KW-0255">Endonuclease</keyword>
<evidence type="ECO:0000256" key="1">
    <source>
        <dbReference type="ARBA" id="ARBA00022722"/>
    </source>
</evidence>
<dbReference type="Proteomes" id="UP000783287">
    <property type="component" value="Unassembled WGS sequence"/>
</dbReference>
<organism evidence="6 7">
    <name type="scientific">Candidatus Dojkabacteria bacterium</name>
    <dbReference type="NCBI Taxonomy" id="2099670"/>
    <lineage>
        <taxon>Bacteria</taxon>
        <taxon>Candidatus Dojkabacteria</taxon>
    </lineage>
</organism>
<dbReference type="InterPro" id="IPR016071">
    <property type="entry name" value="Staphylococal_nuclease_OB-fold"/>
</dbReference>
<sequence>MQKNKIDFFKAKNSGISLMSVAVLLAMALIYFLAPDQYQEINNEILGDVYEDYYVSKIVDGDTIKVIIDGEEQTVRLIGVDTPETVHPNKDVECYGLEASDFTKSLLTNKIVELEFDESQGQTDRYGRLLAYVYRADDHLFVNRELIKQGYAYEYTYNTPYKYQTEFQQDQEIASASKIGLWSDICAPKYTL</sequence>
<dbReference type="GO" id="GO:0016787">
    <property type="term" value="F:hydrolase activity"/>
    <property type="evidence" value="ECO:0007669"/>
    <property type="project" value="UniProtKB-KW"/>
</dbReference>
<reference evidence="6" key="2">
    <citation type="journal article" date="2021" name="Microbiome">
        <title>Successional dynamics and alternative stable states in a saline activated sludge microbial community over 9 years.</title>
        <authorList>
            <person name="Wang Y."/>
            <person name="Ye J."/>
            <person name="Ju F."/>
            <person name="Liu L."/>
            <person name="Boyd J.A."/>
            <person name="Deng Y."/>
            <person name="Parks D.H."/>
            <person name="Jiang X."/>
            <person name="Yin X."/>
            <person name="Woodcroft B.J."/>
            <person name="Tyson G.W."/>
            <person name="Hugenholtz P."/>
            <person name="Polz M.F."/>
            <person name="Zhang T."/>
        </authorList>
    </citation>
    <scope>NUCLEOTIDE SEQUENCE</scope>
    <source>
        <strain evidence="6">HKST-UBA14</strain>
    </source>
</reference>
<dbReference type="PANTHER" id="PTHR12302">
    <property type="entry name" value="EBNA2 BINDING PROTEIN P100"/>
    <property type="match status" value="1"/>
</dbReference>
<dbReference type="PANTHER" id="PTHR12302:SF3">
    <property type="entry name" value="SERINE_THREONINE-PROTEIN KINASE 31"/>
    <property type="match status" value="1"/>
</dbReference>
<dbReference type="GO" id="GO:0004519">
    <property type="term" value="F:endonuclease activity"/>
    <property type="evidence" value="ECO:0007669"/>
    <property type="project" value="UniProtKB-KW"/>
</dbReference>
<keyword evidence="1" id="KW-0540">Nuclease</keyword>
<evidence type="ECO:0000313" key="7">
    <source>
        <dbReference type="Proteomes" id="UP000783287"/>
    </source>
</evidence>
<keyword evidence="4" id="KW-0472">Membrane</keyword>
<dbReference type="AlphaFoldDB" id="A0A955RJ43"/>
<feature type="domain" description="TNase-like" evidence="5">
    <location>
        <begin position="49"/>
        <end position="184"/>
    </location>
</feature>
<evidence type="ECO:0000256" key="2">
    <source>
        <dbReference type="ARBA" id="ARBA00022759"/>
    </source>
</evidence>
<evidence type="ECO:0000313" key="6">
    <source>
        <dbReference type="EMBL" id="MCA9383412.1"/>
    </source>
</evidence>
<reference evidence="6" key="1">
    <citation type="submission" date="2020-04" db="EMBL/GenBank/DDBJ databases">
        <authorList>
            <person name="Zhang T."/>
        </authorList>
    </citation>
    <scope>NUCLEOTIDE SEQUENCE</scope>
    <source>
        <strain evidence="6">HKST-UBA14</strain>
    </source>
</reference>
<dbReference type="InterPro" id="IPR002071">
    <property type="entry name" value="Thermonucl_AS"/>
</dbReference>
<protein>
    <submittedName>
        <fullName evidence="6">Thermonuclease family protein</fullName>
    </submittedName>
</protein>
<dbReference type="SMART" id="SM00318">
    <property type="entry name" value="SNc"/>
    <property type="match status" value="1"/>
</dbReference>
<dbReference type="PROSITE" id="PS50830">
    <property type="entry name" value="TNASE_3"/>
    <property type="match status" value="1"/>
</dbReference>
<evidence type="ECO:0000256" key="3">
    <source>
        <dbReference type="ARBA" id="ARBA00022801"/>
    </source>
</evidence>
<keyword evidence="3" id="KW-0378">Hydrolase</keyword>
<dbReference type="PROSITE" id="PS01123">
    <property type="entry name" value="TNASE_1"/>
    <property type="match status" value="1"/>
</dbReference>
<name>A0A955RJ43_9BACT</name>
<dbReference type="Pfam" id="PF00565">
    <property type="entry name" value="SNase"/>
    <property type="match status" value="1"/>
</dbReference>